<keyword evidence="2" id="KW-1185">Reference proteome</keyword>
<dbReference type="HOGENOM" id="CLU_2227551_0_0_1"/>
<dbReference type="Gramene" id="OPUNC04G02620.1">
    <property type="protein sequence ID" value="OPUNC04G02620.1"/>
    <property type="gene ID" value="OPUNC04G02620"/>
</dbReference>
<name>A0A0E0KMS8_ORYPU</name>
<dbReference type="STRING" id="4537.A0A0E0KMS8"/>
<sequence length="106" mass="11549">MVSSTTGSDQCGSKELLRRCSSCPRHGEALHAWVLNSGAASHAPVANSLISFYSSLPRPLLPTARRNPSRRPRHCLLDALSRHRTLDALSRFCSMLSSSTILPSPH</sequence>
<protein>
    <submittedName>
        <fullName evidence="1">Uncharacterized protein</fullName>
    </submittedName>
</protein>
<organism evidence="1">
    <name type="scientific">Oryza punctata</name>
    <name type="common">Red rice</name>
    <dbReference type="NCBI Taxonomy" id="4537"/>
    <lineage>
        <taxon>Eukaryota</taxon>
        <taxon>Viridiplantae</taxon>
        <taxon>Streptophyta</taxon>
        <taxon>Embryophyta</taxon>
        <taxon>Tracheophyta</taxon>
        <taxon>Spermatophyta</taxon>
        <taxon>Magnoliopsida</taxon>
        <taxon>Liliopsida</taxon>
        <taxon>Poales</taxon>
        <taxon>Poaceae</taxon>
        <taxon>BOP clade</taxon>
        <taxon>Oryzoideae</taxon>
        <taxon>Oryzeae</taxon>
        <taxon>Oryzinae</taxon>
        <taxon>Oryza</taxon>
    </lineage>
</organism>
<dbReference type="AlphaFoldDB" id="A0A0E0KMS8"/>
<evidence type="ECO:0000313" key="1">
    <source>
        <dbReference type="EnsemblPlants" id="OPUNC04G02620.1"/>
    </source>
</evidence>
<reference evidence="1" key="2">
    <citation type="submission" date="2018-05" db="EMBL/GenBank/DDBJ databases">
        <title>OpunRS2 (Oryza punctata Reference Sequence Version 2).</title>
        <authorList>
            <person name="Zhang J."/>
            <person name="Kudrna D."/>
            <person name="Lee S."/>
            <person name="Talag J."/>
            <person name="Welchert J."/>
            <person name="Wing R.A."/>
        </authorList>
    </citation>
    <scope>NUCLEOTIDE SEQUENCE [LARGE SCALE GENOMIC DNA]</scope>
</reference>
<accession>A0A0E0KMS8</accession>
<dbReference type="Proteomes" id="UP000026962">
    <property type="component" value="Chromosome 4"/>
</dbReference>
<reference evidence="1" key="1">
    <citation type="submission" date="2015-04" db="UniProtKB">
        <authorList>
            <consortium name="EnsemblPlants"/>
        </authorList>
    </citation>
    <scope>IDENTIFICATION</scope>
</reference>
<dbReference type="EnsemblPlants" id="OPUNC04G02620.1">
    <property type="protein sequence ID" value="OPUNC04G02620.1"/>
    <property type="gene ID" value="OPUNC04G02620"/>
</dbReference>
<evidence type="ECO:0000313" key="2">
    <source>
        <dbReference type="Proteomes" id="UP000026962"/>
    </source>
</evidence>
<proteinExistence type="predicted"/>